<gene>
    <name evidence="2" type="ORF">IPJ27_08005</name>
</gene>
<dbReference type="AlphaFoldDB" id="A0A935UF78"/>
<evidence type="ECO:0000313" key="3">
    <source>
        <dbReference type="Proteomes" id="UP000697998"/>
    </source>
</evidence>
<accession>A0A935UF78</accession>
<name>A0A935UF78_9PROT</name>
<feature type="domain" description="Restriction endonuclease type IV Mrr" evidence="1">
    <location>
        <begin position="171"/>
        <end position="284"/>
    </location>
</feature>
<dbReference type="Gene3D" id="3.40.1350.10">
    <property type="match status" value="1"/>
</dbReference>
<dbReference type="Proteomes" id="UP000697998">
    <property type="component" value="Unassembled WGS sequence"/>
</dbReference>
<keyword evidence="2" id="KW-0378">Hydrolase</keyword>
<evidence type="ECO:0000259" key="1">
    <source>
        <dbReference type="Pfam" id="PF04471"/>
    </source>
</evidence>
<comment type="caution">
    <text evidence="2">The sequence shown here is derived from an EMBL/GenBank/DDBJ whole genome shotgun (WGS) entry which is preliminary data.</text>
</comment>
<dbReference type="InterPro" id="IPR011335">
    <property type="entry name" value="Restrct_endonuc-II-like"/>
</dbReference>
<dbReference type="InterPro" id="IPR007560">
    <property type="entry name" value="Restrct_endonuc_IV_Mrr"/>
</dbReference>
<protein>
    <submittedName>
        <fullName evidence="2">Restriction endonuclease</fullName>
    </submittedName>
</protein>
<sequence>MSNEPTSFSGLLYATLLREKLTPTRLASNAGVAPATLDLWLRVGQLPKAASVWKLTAALPKYRVQLFAAALRSFHNRIGDTYKPGKQLRWDKTVSTYMGEGFDHIAPEDQAKFSETWRELLGQGTQTAPGSTESMITSDLILLPAPSLVLLDDWREIAKAIANQKVQLFDLPWKKFEELVGHLLESFGWDVTPMGYTKDAGIDLIAVSKVAPDFKLSMMVQCKRFSEKRKVGVELVREVWSVKWEHGFHHAMLATTSSFTRGAKQKGELWNLDLRDQVAIADWCKTLASVKVQGHP</sequence>
<dbReference type="SUPFAM" id="SSF52980">
    <property type="entry name" value="Restriction endonuclease-like"/>
    <property type="match status" value="1"/>
</dbReference>
<reference evidence="2 3" key="1">
    <citation type="submission" date="2020-10" db="EMBL/GenBank/DDBJ databases">
        <title>Connecting structure to function with the recovery of over 1000 high-quality activated sludge metagenome-assembled genomes encoding full-length rRNA genes using long-read sequencing.</title>
        <authorList>
            <person name="Singleton C.M."/>
            <person name="Petriglieri F."/>
            <person name="Kristensen J.M."/>
            <person name="Kirkegaard R.H."/>
            <person name="Michaelsen T.Y."/>
            <person name="Andersen M.H."/>
            <person name="Karst S.M."/>
            <person name="Dueholm M.S."/>
            <person name="Nielsen P.H."/>
            <person name="Albertsen M."/>
        </authorList>
    </citation>
    <scope>NUCLEOTIDE SEQUENCE [LARGE SCALE GENOMIC DNA]</scope>
    <source>
        <strain evidence="2">EsbW_18-Q3-R4-48_BATAC.285</strain>
    </source>
</reference>
<dbReference type="InterPro" id="IPR052906">
    <property type="entry name" value="Type_IV_Methyl-Rstrct_Enzyme"/>
</dbReference>
<dbReference type="Pfam" id="PF04471">
    <property type="entry name" value="Mrr_cat"/>
    <property type="match status" value="1"/>
</dbReference>
<dbReference type="GO" id="GO:0015666">
    <property type="term" value="F:restriction endodeoxyribonuclease activity"/>
    <property type="evidence" value="ECO:0007669"/>
    <property type="project" value="TreeGrafter"/>
</dbReference>
<keyword evidence="2" id="KW-0255">Endonuclease</keyword>
<dbReference type="PANTHER" id="PTHR30015:SF6">
    <property type="entry name" value="SLL1429 PROTEIN"/>
    <property type="match status" value="1"/>
</dbReference>
<dbReference type="GO" id="GO:0003677">
    <property type="term" value="F:DNA binding"/>
    <property type="evidence" value="ECO:0007669"/>
    <property type="project" value="InterPro"/>
</dbReference>
<dbReference type="InterPro" id="IPR011856">
    <property type="entry name" value="tRNA_endonuc-like_dom_sf"/>
</dbReference>
<evidence type="ECO:0000313" key="2">
    <source>
        <dbReference type="EMBL" id="MBK7674706.1"/>
    </source>
</evidence>
<organism evidence="2 3">
    <name type="scientific">Candidatus Accumulibacter proximus</name>
    <dbReference type="NCBI Taxonomy" id="2954385"/>
    <lineage>
        <taxon>Bacteria</taxon>
        <taxon>Pseudomonadati</taxon>
        <taxon>Pseudomonadota</taxon>
        <taxon>Betaproteobacteria</taxon>
        <taxon>Candidatus Accumulibacter</taxon>
    </lineage>
</organism>
<dbReference type="PANTHER" id="PTHR30015">
    <property type="entry name" value="MRR RESTRICTION SYSTEM PROTEIN"/>
    <property type="match status" value="1"/>
</dbReference>
<proteinExistence type="predicted"/>
<dbReference type="EMBL" id="JADJMH010000005">
    <property type="protein sequence ID" value="MBK7674706.1"/>
    <property type="molecule type" value="Genomic_DNA"/>
</dbReference>
<dbReference type="GO" id="GO:0009307">
    <property type="term" value="P:DNA restriction-modification system"/>
    <property type="evidence" value="ECO:0007669"/>
    <property type="project" value="InterPro"/>
</dbReference>
<keyword evidence="2" id="KW-0540">Nuclease</keyword>